<comment type="similarity">
    <text evidence="2">Belongs to the HOP2 family.</text>
</comment>
<accession>A0A6P4ZVS7</accession>
<dbReference type="GO" id="GO:0010774">
    <property type="term" value="P:meiotic strand invasion involved in reciprocal meiotic recombination"/>
    <property type="evidence" value="ECO:0007669"/>
    <property type="project" value="TreeGrafter"/>
</dbReference>
<organism evidence="11 12">
    <name type="scientific">Branchiostoma belcheri</name>
    <name type="common">Amphioxus</name>
    <dbReference type="NCBI Taxonomy" id="7741"/>
    <lineage>
        <taxon>Eukaryota</taxon>
        <taxon>Metazoa</taxon>
        <taxon>Chordata</taxon>
        <taxon>Cephalochordata</taxon>
        <taxon>Leptocardii</taxon>
        <taxon>Amphioxiformes</taxon>
        <taxon>Branchiostomatidae</taxon>
        <taxon>Branchiostoma</taxon>
    </lineage>
</organism>
<evidence type="ECO:0000256" key="4">
    <source>
        <dbReference type="ARBA" id="ARBA00023054"/>
    </source>
</evidence>
<evidence type="ECO:0000259" key="9">
    <source>
        <dbReference type="Pfam" id="PF07106"/>
    </source>
</evidence>
<dbReference type="OrthoDB" id="272266at2759"/>
<dbReference type="GeneID" id="109478035"/>
<dbReference type="GO" id="GO:0120231">
    <property type="term" value="C:DNA recombinase auxiliary factor complex"/>
    <property type="evidence" value="ECO:0007669"/>
    <property type="project" value="TreeGrafter"/>
</dbReference>
<evidence type="ECO:0000313" key="11">
    <source>
        <dbReference type="Proteomes" id="UP000515135"/>
    </source>
</evidence>
<evidence type="ECO:0000259" key="10">
    <source>
        <dbReference type="Pfam" id="PF18517"/>
    </source>
</evidence>
<dbReference type="GO" id="GO:0000794">
    <property type="term" value="C:condensed nuclear chromosome"/>
    <property type="evidence" value="ECO:0007669"/>
    <property type="project" value="TreeGrafter"/>
</dbReference>
<keyword evidence="4 8" id="KW-0175">Coiled coil</keyword>
<dbReference type="RefSeq" id="XP_019635052.1">
    <property type="nucleotide sequence ID" value="XM_019779493.1"/>
</dbReference>
<comment type="subcellular location">
    <subcellularLocation>
        <location evidence="1">Nucleus</location>
    </subcellularLocation>
</comment>
<dbReference type="InterPro" id="IPR036388">
    <property type="entry name" value="WH-like_DNA-bd_sf"/>
</dbReference>
<dbReference type="InterPro" id="IPR036390">
    <property type="entry name" value="WH_DNA-bd_sf"/>
</dbReference>
<evidence type="ECO:0000256" key="3">
    <source>
        <dbReference type="ARBA" id="ARBA00016093"/>
    </source>
</evidence>
<dbReference type="KEGG" id="bbel:109478035"/>
<dbReference type="Pfam" id="PF18517">
    <property type="entry name" value="LZ3wCH"/>
    <property type="match status" value="1"/>
</dbReference>
<dbReference type="Pfam" id="PF07106">
    <property type="entry name" value="WHD_TBPIP"/>
    <property type="match status" value="1"/>
</dbReference>
<evidence type="ECO:0000256" key="6">
    <source>
        <dbReference type="ARBA" id="ARBA00023242"/>
    </source>
</evidence>
<feature type="coiled-coil region" evidence="8">
    <location>
        <begin position="118"/>
        <end position="171"/>
    </location>
</feature>
<gene>
    <name evidence="12" type="primary">LOC109478035</name>
</gene>
<proteinExistence type="inferred from homology"/>
<dbReference type="PANTHER" id="PTHR15938">
    <property type="entry name" value="TBP-1 INTERACTING PROTEIN"/>
    <property type="match status" value="1"/>
</dbReference>
<evidence type="ECO:0000256" key="2">
    <source>
        <dbReference type="ARBA" id="ARBA00007922"/>
    </source>
</evidence>
<dbReference type="InterPro" id="IPR040661">
    <property type="entry name" value="LZ3wCH"/>
</dbReference>
<evidence type="ECO:0000256" key="8">
    <source>
        <dbReference type="SAM" id="Coils"/>
    </source>
</evidence>
<dbReference type="PANTHER" id="PTHR15938:SF0">
    <property type="entry name" value="HOMOLOGOUS-PAIRING PROTEIN 2 HOMOLOG"/>
    <property type="match status" value="1"/>
</dbReference>
<sequence>MSKSKEAAAASAVLEYLKKQNRPYSATDVFSNLHKEYGKTAVTRVLEELAQKGKIKEKVYGKQKVYCADQSVFPEVKDTEMKAMDQQITELTDKVHTSQAAYKKREAELRDLTSSMTTQEAKAQLAEVTKKCSQYQEKLAKLKSGGKTITKEEKEKVYKEHEAMVKQWRKRKRMATDMLDAILEGYPKKKKDLFEEIGIETDEECNVKIPQS</sequence>
<dbReference type="InterPro" id="IPR010776">
    <property type="entry name" value="Hop2_WH_dom"/>
</dbReference>
<protein>
    <recommendedName>
        <fullName evidence="3">Homologous-pairing protein 2 homolog</fullName>
    </recommendedName>
</protein>
<dbReference type="Gene3D" id="1.10.10.10">
    <property type="entry name" value="Winged helix-like DNA-binding domain superfamily/Winged helix DNA-binding domain"/>
    <property type="match status" value="1"/>
</dbReference>
<evidence type="ECO:0000256" key="5">
    <source>
        <dbReference type="ARBA" id="ARBA00023172"/>
    </source>
</evidence>
<dbReference type="GO" id="GO:0003690">
    <property type="term" value="F:double-stranded DNA binding"/>
    <property type="evidence" value="ECO:0007669"/>
    <property type="project" value="TreeGrafter"/>
</dbReference>
<feature type="domain" description="Leucine zipper with capping helix" evidence="10">
    <location>
        <begin position="150"/>
        <end position="205"/>
    </location>
</feature>
<dbReference type="AlphaFoldDB" id="A0A6P4ZVS7"/>
<keyword evidence="11" id="KW-1185">Reference proteome</keyword>
<name>A0A6P4ZVS7_BRABE</name>
<dbReference type="GO" id="GO:0120230">
    <property type="term" value="F:recombinase activator activity"/>
    <property type="evidence" value="ECO:0007669"/>
    <property type="project" value="TreeGrafter"/>
</dbReference>
<keyword evidence="5" id="KW-0233">DNA recombination</keyword>
<evidence type="ECO:0000256" key="7">
    <source>
        <dbReference type="ARBA" id="ARBA00023254"/>
    </source>
</evidence>
<dbReference type="Proteomes" id="UP000515135">
    <property type="component" value="Unplaced"/>
</dbReference>
<evidence type="ECO:0000256" key="1">
    <source>
        <dbReference type="ARBA" id="ARBA00004123"/>
    </source>
</evidence>
<reference evidence="12" key="1">
    <citation type="submission" date="2025-08" db="UniProtKB">
        <authorList>
            <consortium name="RefSeq"/>
        </authorList>
    </citation>
    <scope>IDENTIFICATION</scope>
    <source>
        <tissue evidence="12">Gonad</tissue>
    </source>
</reference>
<dbReference type="SUPFAM" id="SSF46785">
    <property type="entry name" value="Winged helix' DNA-binding domain"/>
    <property type="match status" value="1"/>
</dbReference>
<feature type="domain" description="Homologous-pairing protein 2 winged helix" evidence="9">
    <location>
        <begin position="9"/>
        <end position="68"/>
    </location>
</feature>
<dbReference type="GO" id="GO:0007129">
    <property type="term" value="P:homologous chromosome pairing at meiosis"/>
    <property type="evidence" value="ECO:0007669"/>
    <property type="project" value="TreeGrafter"/>
</dbReference>
<dbReference type="GO" id="GO:0000709">
    <property type="term" value="P:meiotic joint molecule formation"/>
    <property type="evidence" value="ECO:0007669"/>
    <property type="project" value="TreeGrafter"/>
</dbReference>
<keyword evidence="6" id="KW-0539">Nucleus</keyword>
<keyword evidence="7" id="KW-0469">Meiosis</keyword>
<evidence type="ECO:0000313" key="12">
    <source>
        <dbReference type="RefSeq" id="XP_019635052.1"/>
    </source>
</evidence>